<dbReference type="GO" id="GO:0050606">
    <property type="term" value="F:4-carboxy-2-hydroxymuconate semialdehyde hemiacetal dehydrogenase activity"/>
    <property type="evidence" value="ECO:0007669"/>
    <property type="project" value="UniProtKB-EC"/>
</dbReference>
<dbReference type="PANTHER" id="PTHR43377">
    <property type="entry name" value="BILIVERDIN REDUCTASE A"/>
    <property type="match status" value="1"/>
</dbReference>
<dbReference type="AlphaFoldDB" id="A0A518ARA3"/>
<evidence type="ECO:0000313" key="4">
    <source>
        <dbReference type="Proteomes" id="UP000315750"/>
    </source>
</evidence>
<dbReference type="KEGG" id="amuc:Pan181_34780"/>
<gene>
    <name evidence="3" type="ORF">Pan181_34780</name>
</gene>
<dbReference type="EC" id="1.1.1.312" evidence="3"/>
<dbReference type="PANTHER" id="PTHR43377:SF1">
    <property type="entry name" value="BILIVERDIN REDUCTASE A"/>
    <property type="match status" value="1"/>
</dbReference>
<dbReference type="EMBL" id="CP036278">
    <property type="protein sequence ID" value="QDU57263.1"/>
    <property type="molecule type" value="Genomic_DNA"/>
</dbReference>
<dbReference type="Pfam" id="PF01408">
    <property type="entry name" value="GFO_IDH_MocA"/>
    <property type="match status" value="1"/>
</dbReference>
<evidence type="ECO:0000259" key="1">
    <source>
        <dbReference type="Pfam" id="PF01408"/>
    </source>
</evidence>
<dbReference type="SUPFAM" id="SSF55347">
    <property type="entry name" value="Glyceraldehyde-3-phosphate dehydrogenase-like, C-terminal domain"/>
    <property type="match status" value="1"/>
</dbReference>
<dbReference type="RefSeq" id="WP_145248317.1">
    <property type="nucleotide sequence ID" value="NZ_CP036278.1"/>
</dbReference>
<dbReference type="GO" id="GO:0000166">
    <property type="term" value="F:nucleotide binding"/>
    <property type="evidence" value="ECO:0007669"/>
    <property type="project" value="InterPro"/>
</dbReference>
<sequence length="355" mass="38792">MVPLRTAVIGTGHLGRIHARLAADAPHIDLVAIVDVSEKARQEVAEQTGARAVASYHEVLNEIDAAIVATPTVLHHKVVRELLEAGKHVLVEKPITTTVAEADELVELARDNGLVLQVGHVERFNPGLECVADKLEDIRYIQGIRASGFTFRSTDIGVVMDLMIHDIDAVLSLVKSRLVNVFAFGVAVMGEHEDIAQAQLHFENGCIAQLTASRVNYEPARSMQVFSSTMFANIDFAGRKATTVQPHPSLLAGEFDLATLSADQTAYYREHLFEELLIKQELEPEQTNAIAEEHRDFAESIREGRQVRVSGKAGRAALAVAEQVLASIAMHHWDAPPLGRRGAHMLPAMPLRKAG</sequence>
<keyword evidence="4" id="KW-1185">Reference proteome</keyword>
<dbReference type="InterPro" id="IPR036291">
    <property type="entry name" value="NAD(P)-bd_dom_sf"/>
</dbReference>
<dbReference type="Gene3D" id="3.40.50.720">
    <property type="entry name" value="NAD(P)-binding Rossmann-like Domain"/>
    <property type="match status" value="1"/>
</dbReference>
<dbReference type="OrthoDB" id="9815825at2"/>
<dbReference type="Gene3D" id="3.30.360.10">
    <property type="entry name" value="Dihydrodipicolinate Reductase, domain 2"/>
    <property type="match status" value="1"/>
</dbReference>
<name>A0A518ARA3_9BACT</name>
<dbReference type="Proteomes" id="UP000315750">
    <property type="component" value="Chromosome"/>
</dbReference>
<keyword evidence="3" id="KW-0560">Oxidoreductase</keyword>
<feature type="domain" description="GFO/IDH/MocA-like oxidoreductase" evidence="2">
    <location>
        <begin position="152"/>
        <end position="226"/>
    </location>
</feature>
<dbReference type="Pfam" id="PF22725">
    <property type="entry name" value="GFO_IDH_MocA_C3"/>
    <property type="match status" value="1"/>
</dbReference>
<dbReference type="SUPFAM" id="SSF51735">
    <property type="entry name" value="NAD(P)-binding Rossmann-fold domains"/>
    <property type="match status" value="1"/>
</dbReference>
<evidence type="ECO:0000259" key="2">
    <source>
        <dbReference type="Pfam" id="PF22725"/>
    </source>
</evidence>
<protein>
    <submittedName>
        <fullName evidence="3">Dehydrogenase</fullName>
        <ecNumber evidence="3">1.1.1.312</ecNumber>
    </submittedName>
</protein>
<proteinExistence type="predicted"/>
<feature type="domain" description="Gfo/Idh/MocA-like oxidoreductase N-terminal" evidence="1">
    <location>
        <begin position="4"/>
        <end position="120"/>
    </location>
</feature>
<dbReference type="InterPro" id="IPR051450">
    <property type="entry name" value="Gfo/Idh/MocA_Oxidoreductases"/>
</dbReference>
<reference evidence="3 4" key="1">
    <citation type="submission" date="2019-02" db="EMBL/GenBank/DDBJ databases">
        <title>Deep-cultivation of Planctomycetes and their phenomic and genomic characterization uncovers novel biology.</title>
        <authorList>
            <person name="Wiegand S."/>
            <person name="Jogler M."/>
            <person name="Boedeker C."/>
            <person name="Pinto D."/>
            <person name="Vollmers J."/>
            <person name="Rivas-Marin E."/>
            <person name="Kohn T."/>
            <person name="Peeters S.H."/>
            <person name="Heuer A."/>
            <person name="Rast P."/>
            <person name="Oberbeckmann S."/>
            <person name="Bunk B."/>
            <person name="Jeske O."/>
            <person name="Meyerdierks A."/>
            <person name="Storesund J.E."/>
            <person name="Kallscheuer N."/>
            <person name="Luecker S."/>
            <person name="Lage O.M."/>
            <person name="Pohl T."/>
            <person name="Merkel B.J."/>
            <person name="Hornburger P."/>
            <person name="Mueller R.-W."/>
            <person name="Bruemmer F."/>
            <person name="Labrenz M."/>
            <person name="Spormann A.M."/>
            <person name="Op den Camp H."/>
            <person name="Overmann J."/>
            <person name="Amann R."/>
            <person name="Jetten M.S.M."/>
            <person name="Mascher T."/>
            <person name="Medema M.H."/>
            <person name="Devos D.P."/>
            <person name="Kaster A.-K."/>
            <person name="Ovreas L."/>
            <person name="Rohde M."/>
            <person name="Galperin M.Y."/>
            <person name="Jogler C."/>
        </authorList>
    </citation>
    <scope>NUCLEOTIDE SEQUENCE [LARGE SCALE GENOMIC DNA]</scope>
    <source>
        <strain evidence="3 4">Pan181</strain>
    </source>
</reference>
<evidence type="ECO:0000313" key="3">
    <source>
        <dbReference type="EMBL" id="QDU57263.1"/>
    </source>
</evidence>
<accession>A0A518ARA3</accession>
<organism evidence="3 4">
    <name type="scientific">Aeoliella mucimassa</name>
    <dbReference type="NCBI Taxonomy" id="2527972"/>
    <lineage>
        <taxon>Bacteria</taxon>
        <taxon>Pseudomonadati</taxon>
        <taxon>Planctomycetota</taxon>
        <taxon>Planctomycetia</taxon>
        <taxon>Pirellulales</taxon>
        <taxon>Lacipirellulaceae</taxon>
        <taxon>Aeoliella</taxon>
    </lineage>
</organism>
<dbReference type="InterPro" id="IPR055170">
    <property type="entry name" value="GFO_IDH_MocA-like_dom"/>
</dbReference>
<dbReference type="InterPro" id="IPR000683">
    <property type="entry name" value="Gfo/Idh/MocA-like_OxRdtase_N"/>
</dbReference>